<feature type="binding site" evidence="10">
    <location>
        <begin position="39"/>
        <end position="43"/>
    </location>
    <ligand>
        <name>4-amino-2-methyl-5-(diphosphooxymethyl)pyrimidine</name>
        <dbReference type="ChEBI" id="CHEBI:57841"/>
    </ligand>
</feature>
<dbReference type="Pfam" id="PF02581">
    <property type="entry name" value="TMP-TENI"/>
    <property type="match status" value="1"/>
</dbReference>
<evidence type="ECO:0000256" key="12">
    <source>
        <dbReference type="RuleBase" id="RU004253"/>
    </source>
</evidence>
<dbReference type="GO" id="GO:0005737">
    <property type="term" value="C:cytoplasm"/>
    <property type="evidence" value="ECO:0007669"/>
    <property type="project" value="TreeGrafter"/>
</dbReference>
<dbReference type="Proteomes" id="UP000265724">
    <property type="component" value="Unassembled WGS sequence"/>
</dbReference>
<dbReference type="InterPro" id="IPR036206">
    <property type="entry name" value="ThiamineP_synth_sf"/>
</dbReference>
<dbReference type="GO" id="GO:0000287">
    <property type="term" value="F:magnesium ion binding"/>
    <property type="evidence" value="ECO:0007669"/>
    <property type="project" value="UniProtKB-UniRule"/>
</dbReference>
<protein>
    <recommendedName>
        <fullName evidence="10">Thiamine-phosphate synthase</fullName>
        <shortName evidence="10">TP synthase</shortName>
        <shortName evidence="10">TPS</shortName>
        <ecNumber evidence="10">2.5.1.3</ecNumber>
    </recommendedName>
    <alternativeName>
        <fullName evidence="10">Thiamine-phosphate pyrophosphorylase</fullName>
        <shortName evidence="10">TMP pyrophosphorylase</shortName>
        <shortName evidence="10">TMP-PPase</shortName>
    </alternativeName>
</protein>
<feature type="binding site" evidence="10">
    <location>
        <position position="72"/>
    </location>
    <ligand>
        <name>Mg(2+)</name>
        <dbReference type="ChEBI" id="CHEBI:18420"/>
    </ligand>
</feature>
<keyword evidence="4 10" id="KW-0479">Metal-binding</keyword>
<dbReference type="NCBIfam" id="TIGR00693">
    <property type="entry name" value="thiE"/>
    <property type="match status" value="1"/>
</dbReference>
<dbReference type="Proteomes" id="UP000266042">
    <property type="component" value="Unassembled WGS sequence"/>
</dbReference>
<evidence type="ECO:0000256" key="7">
    <source>
        <dbReference type="ARBA" id="ARBA00047334"/>
    </source>
</evidence>
<reference evidence="16 17" key="1">
    <citation type="submission" date="2018-09" db="EMBL/GenBank/DDBJ databases">
        <title>Discovery and Ecogenomic Context for Candidatus Cryosericales, a Global Caldiserica Order Active in Thawing Permafrost.</title>
        <authorList>
            <person name="Martinez M.A."/>
            <person name="Woodcroft B.J."/>
            <person name="Ignacio Espinoza J.C."/>
            <person name="Zayed A."/>
            <person name="Singleton C.M."/>
            <person name="Boyd J."/>
            <person name="Li Y.-F."/>
            <person name="Purvine S."/>
            <person name="Maughan H."/>
            <person name="Hodgkins S.B."/>
            <person name="Anderson D."/>
            <person name="Sederholm M."/>
            <person name="Temperton B."/>
            <person name="Saleska S.R."/>
            <person name="Tyson G.W."/>
            <person name="Rich V.I."/>
        </authorList>
    </citation>
    <scope>NUCLEOTIDE SEQUENCE [LARGE SCALE GENOMIC DNA]</scope>
    <source>
        <strain evidence="15 16">SMC2</strain>
        <strain evidence="14 17">SMC3</strain>
    </source>
</reference>
<dbReference type="HAMAP" id="MF_00097">
    <property type="entry name" value="TMP_synthase"/>
    <property type="match status" value="1"/>
</dbReference>
<sequence>MKPEIDYSLYLVTDRDLMSTPTLEQAVEQAIEGGSTLIQLREKTASSLEFYQMAVTIKRLTDSHHIPLIINDRVDIALAVDTTGVHIGQSDLPAGIVRQIIGKIKILGVSVSSVAEAVKAKKDGADYLGVGAMFATGTKTDAELVTINELRGIRSAVSLPIVVIGGINLTTIPSFANTGIDGIAVVSALIAAKDITEAAKQLKASFSRTKGEEDA</sequence>
<evidence type="ECO:0000313" key="17">
    <source>
        <dbReference type="Proteomes" id="UP000266042"/>
    </source>
</evidence>
<feature type="binding site" evidence="10">
    <location>
        <begin position="186"/>
        <end position="187"/>
    </location>
    <ligand>
        <name>2-[(2R,5Z)-2-carboxy-4-methylthiazol-5(2H)-ylidene]ethyl phosphate</name>
        <dbReference type="ChEBI" id="CHEBI:62899"/>
    </ligand>
</feature>
<feature type="binding site" evidence="10">
    <location>
        <begin position="136"/>
        <end position="138"/>
    </location>
    <ligand>
        <name>2-[(2R,5Z)-2-carboxy-4-methylthiazol-5(2H)-ylidene]ethyl phosphate</name>
        <dbReference type="ChEBI" id="CHEBI:62899"/>
    </ligand>
</feature>
<dbReference type="EMBL" id="QXIW01000027">
    <property type="protein sequence ID" value="RIE13043.1"/>
    <property type="molecule type" value="Genomic_DNA"/>
</dbReference>
<keyword evidence="5 10" id="KW-0460">Magnesium</keyword>
<evidence type="ECO:0000256" key="4">
    <source>
        <dbReference type="ARBA" id="ARBA00022723"/>
    </source>
</evidence>
<comment type="function">
    <text evidence="1 10">Condenses 4-methyl-5-(beta-hydroxyethyl)thiazole monophosphate (THZ-P) and 2-methyl-4-amino-5-hydroxymethyl pyrimidine pyrophosphate (HMP-PP) to form thiamine monophosphate (TMP).</text>
</comment>
<dbReference type="GO" id="GO:0009229">
    <property type="term" value="P:thiamine diphosphate biosynthetic process"/>
    <property type="evidence" value="ECO:0007669"/>
    <property type="project" value="UniProtKB-UniRule"/>
</dbReference>
<evidence type="ECO:0000256" key="3">
    <source>
        <dbReference type="ARBA" id="ARBA00022679"/>
    </source>
</evidence>
<evidence type="ECO:0000313" key="15">
    <source>
        <dbReference type="EMBL" id="RIE13104.1"/>
    </source>
</evidence>
<evidence type="ECO:0000256" key="10">
    <source>
        <dbReference type="HAMAP-Rule" id="MF_00097"/>
    </source>
</evidence>
<feature type="domain" description="Thiamine phosphate synthase/TenI" evidence="13">
    <location>
        <begin position="9"/>
        <end position="189"/>
    </location>
</feature>
<feature type="binding site" evidence="10">
    <location>
        <position position="71"/>
    </location>
    <ligand>
        <name>4-amino-2-methyl-5-(diphosphooxymethyl)pyrimidine</name>
        <dbReference type="ChEBI" id="CHEBI:57841"/>
    </ligand>
</feature>
<keyword evidence="3 10" id="KW-0808">Transferase</keyword>
<keyword evidence="16" id="KW-1185">Reference proteome</keyword>
<accession>A0A398DEX9</accession>
<comment type="pathway">
    <text evidence="2 10 12">Cofactor biosynthesis; thiamine diphosphate biosynthesis; thiamine phosphate from 4-amino-2-methyl-5-diphosphomethylpyrimidine and 4-methyl-5-(2-phosphoethyl)-thiazole: step 1/1.</text>
</comment>
<name>A0A398DEX9_9BACT</name>
<evidence type="ECO:0000256" key="2">
    <source>
        <dbReference type="ARBA" id="ARBA00005165"/>
    </source>
</evidence>
<dbReference type="InterPro" id="IPR034291">
    <property type="entry name" value="TMP_synthase"/>
</dbReference>
<evidence type="ECO:0000256" key="6">
    <source>
        <dbReference type="ARBA" id="ARBA00022977"/>
    </source>
</evidence>
<dbReference type="EMBL" id="QXIX01000048">
    <property type="protein sequence ID" value="RIE13104.1"/>
    <property type="molecule type" value="Genomic_DNA"/>
</dbReference>
<gene>
    <name evidence="10" type="primary">thiE</name>
    <name evidence="15" type="ORF">SMC2_06015</name>
    <name evidence="14" type="ORF">SMC3_05645</name>
</gene>
<organism evidence="14 17">
    <name type="scientific">Candidatus Cryosericum hinesii</name>
    <dbReference type="NCBI Taxonomy" id="2290915"/>
    <lineage>
        <taxon>Bacteria</taxon>
        <taxon>Pseudomonadati</taxon>
        <taxon>Caldisericota/Cryosericota group</taxon>
        <taxon>Candidatus Cryosericota</taxon>
        <taxon>Candidatus Cryosericia</taxon>
        <taxon>Candidatus Cryosericales</taxon>
        <taxon>Candidatus Cryosericaceae</taxon>
        <taxon>Candidatus Cryosericum</taxon>
    </lineage>
</organism>
<dbReference type="Gene3D" id="3.20.20.70">
    <property type="entry name" value="Aldolase class I"/>
    <property type="match status" value="1"/>
</dbReference>
<comment type="similarity">
    <text evidence="10 11">Belongs to the thiamine-phosphate synthase family.</text>
</comment>
<comment type="cofactor">
    <cofactor evidence="10">
        <name>Mg(2+)</name>
        <dbReference type="ChEBI" id="CHEBI:18420"/>
    </cofactor>
    <text evidence="10">Binds 1 Mg(2+) ion per subunit.</text>
</comment>
<feature type="binding site" evidence="10">
    <location>
        <position position="110"/>
    </location>
    <ligand>
        <name>4-amino-2-methyl-5-(diphosphooxymethyl)pyrimidine</name>
        <dbReference type="ChEBI" id="CHEBI:57841"/>
    </ligand>
</feature>
<dbReference type="SUPFAM" id="SSF51391">
    <property type="entry name" value="Thiamin phosphate synthase"/>
    <property type="match status" value="1"/>
</dbReference>
<evidence type="ECO:0000256" key="8">
    <source>
        <dbReference type="ARBA" id="ARBA00047851"/>
    </source>
</evidence>
<comment type="catalytic activity">
    <reaction evidence="9 10 11">
        <text>2-[(2R,5Z)-2-carboxy-4-methylthiazol-5(2H)-ylidene]ethyl phosphate + 4-amino-2-methyl-5-(diphosphooxymethyl)pyrimidine + 2 H(+) = thiamine phosphate + CO2 + diphosphate</text>
        <dbReference type="Rhea" id="RHEA:47844"/>
        <dbReference type="ChEBI" id="CHEBI:15378"/>
        <dbReference type="ChEBI" id="CHEBI:16526"/>
        <dbReference type="ChEBI" id="CHEBI:33019"/>
        <dbReference type="ChEBI" id="CHEBI:37575"/>
        <dbReference type="ChEBI" id="CHEBI:57841"/>
        <dbReference type="ChEBI" id="CHEBI:62899"/>
        <dbReference type="EC" id="2.5.1.3"/>
    </reaction>
</comment>
<dbReference type="InterPro" id="IPR022998">
    <property type="entry name" value="ThiamineP_synth_TenI"/>
</dbReference>
<evidence type="ECO:0000256" key="5">
    <source>
        <dbReference type="ARBA" id="ARBA00022842"/>
    </source>
</evidence>
<keyword evidence="6 10" id="KW-0784">Thiamine biosynthesis</keyword>
<dbReference type="UniPathway" id="UPA00060">
    <property type="reaction ID" value="UER00141"/>
</dbReference>
<feature type="binding site" evidence="10">
    <location>
        <position position="139"/>
    </location>
    <ligand>
        <name>4-amino-2-methyl-5-(diphosphooxymethyl)pyrimidine</name>
        <dbReference type="ChEBI" id="CHEBI:57841"/>
    </ligand>
</feature>
<comment type="catalytic activity">
    <reaction evidence="8 10 11">
        <text>2-(2-carboxy-4-methylthiazol-5-yl)ethyl phosphate + 4-amino-2-methyl-5-(diphosphooxymethyl)pyrimidine + 2 H(+) = thiamine phosphate + CO2 + diphosphate</text>
        <dbReference type="Rhea" id="RHEA:47848"/>
        <dbReference type="ChEBI" id="CHEBI:15378"/>
        <dbReference type="ChEBI" id="CHEBI:16526"/>
        <dbReference type="ChEBI" id="CHEBI:33019"/>
        <dbReference type="ChEBI" id="CHEBI:37575"/>
        <dbReference type="ChEBI" id="CHEBI:57841"/>
        <dbReference type="ChEBI" id="CHEBI:62890"/>
        <dbReference type="EC" id="2.5.1.3"/>
    </reaction>
</comment>
<dbReference type="PANTHER" id="PTHR20857">
    <property type="entry name" value="THIAMINE-PHOSPHATE PYROPHOSPHORYLASE"/>
    <property type="match status" value="1"/>
</dbReference>
<evidence type="ECO:0000256" key="9">
    <source>
        <dbReference type="ARBA" id="ARBA00047883"/>
    </source>
</evidence>
<evidence type="ECO:0000313" key="16">
    <source>
        <dbReference type="Proteomes" id="UP000265724"/>
    </source>
</evidence>
<dbReference type="GO" id="GO:0004789">
    <property type="term" value="F:thiamine-phosphate diphosphorylase activity"/>
    <property type="evidence" value="ECO:0007669"/>
    <property type="project" value="UniProtKB-UniRule"/>
</dbReference>
<feature type="binding site" evidence="10">
    <location>
        <position position="91"/>
    </location>
    <ligand>
        <name>Mg(2+)</name>
        <dbReference type="ChEBI" id="CHEBI:18420"/>
    </ligand>
</feature>
<dbReference type="EC" id="2.5.1.3" evidence="10"/>
<comment type="caution">
    <text evidence="14">The sequence shown here is derived from an EMBL/GenBank/DDBJ whole genome shotgun (WGS) entry which is preliminary data.</text>
</comment>
<feature type="binding site" evidence="10">
    <location>
        <position position="166"/>
    </location>
    <ligand>
        <name>2-[(2R,5Z)-2-carboxy-4-methylthiazol-5(2H)-ylidene]ethyl phosphate</name>
        <dbReference type="ChEBI" id="CHEBI:62899"/>
    </ligand>
</feature>
<evidence type="ECO:0000256" key="11">
    <source>
        <dbReference type="RuleBase" id="RU003826"/>
    </source>
</evidence>
<dbReference type="RefSeq" id="WP_119087795.1">
    <property type="nucleotide sequence ID" value="NZ_QXIV01000037.1"/>
</dbReference>
<dbReference type="PANTHER" id="PTHR20857:SF23">
    <property type="entry name" value="THIAMINE BIOSYNTHETIC BIFUNCTIONAL ENZYME"/>
    <property type="match status" value="1"/>
</dbReference>
<proteinExistence type="inferred from homology"/>
<dbReference type="GO" id="GO:0009228">
    <property type="term" value="P:thiamine biosynthetic process"/>
    <property type="evidence" value="ECO:0007669"/>
    <property type="project" value="UniProtKB-KW"/>
</dbReference>
<comment type="catalytic activity">
    <reaction evidence="7 10 11">
        <text>4-methyl-5-(2-phosphooxyethyl)-thiazole + 4-amino-2-methyl-5-(diphosphooxymethyl)pyrimidine + H(+) = thiamine phosphate + diphosphate</text>
        <dbReference type="Rhea" id="RHEA:22328"/>
        <dbReference type="ChEBI" id="CHEBI:15378"/>
        <dbReference type="ChEBI" id="CHEBI:33019"/>
        <dbReference type="ChEBI" id="CHEBI:37575"/>
        <dbReference type="ChEBI" id="CHEBI:57841"/>
        <dbReference type="ChEBI" id="CHEBI:58296"/>
        <dbReference type="EC" id="2.5.1.3"/>
    </reaction>
</comment>
<evidence type="ECO:0000256" key="1">
    <source>
        <dbReference type="ARBA" id="ARBA00003814"/>
    </source>
</evidence>
<evidence type="ECO:0000313" key="14">
    <source>
        <dbReference type="EMBL" id="RIE13043.1"/>
    </source>
</evidence>
<dbReference type="InterPro" id="IPR013785">
    <property type="entry name" value="Aldolase_TIM"/>
</dbReference>
<dbReference type="AlphaFoldDB" id="A0A398DEX9"/>
<dbReference type="CDD" id="cd00564">
    <property type="entry name" value="TMP_TenI"/>
    <property type="match status" value="1"/>
</dbReference>
<dbReference type="FunFam" id="3.20.20.70:FF:000096">
    <property type="entry name" value="Thiamine-phosphate synthase"/>
    <property type="match status" value="1"/>
</dbReference>
<evidence type="ECO:0000259" key="13">
    <source>
        <dbReference type="Pfam" id="PF02581"/>
    </source>
</evidence>